<dbReference type="InterPro" id="IPR001245">
    <property type="entry name" value="Ser-Thr/Tyr_kinase_cat_dom"/>
</dbReference>
<protein>
    <recommendedName>
        <fullName evidence="15">Protein kinase domain-containing protein</fullName>
    </recommendedName>
</protein>
<keyword evidence="17" id="KW-1185">Reference proteome</keyword>
<dbReference type="OMA" id="DMGEISH"/>
<evidence type="ECO:0000259" key="15">
    <source>
        <dbReference type="PROSITE" id="PS50011"/>
    </source>
</evidence>
<keyword evidence="11" id="KW-0325">Glycoprotein</keyword>
<dbReference type="PROSITE" id="PS00107">
    <property type="entry name" value="PROTEIN_KINASE_ATP"/>
    <property type="match status" value="1"/>
</dbReference>
<dbReference type="InterPro" id="IPR025287">
    <property type="entry name" value="WAK_GUB"/>
</dbReference>
<reference evidence="17" key="1">
    <citation type="submission" date="2013-06" db="EMBL/GenBank/DDBJ databases">
        <authorList>
            <person name="Zhao Q."/>
        </authorList>
    </citation>
    <scope>NUCLEOTIDE SEQUENCE</scope>
    <source>
        <strain evidence="17">cv. W1943</strain>
    </source>
</reference>
<evidence type="ECO:0000313" key="17">
    <source>
        <dbReference type="Proteomes" id="UP000008022"/>
    </source>
</evidence>
<keyword evidence="2" id="KW-0723">Serine/threonine-protein kinase</keyword>
<evidence type="ECO:0000256" key="7">
    <source>
        <dbReference type="ARBA" id="ARBA00022777"/>
    </source>
</evidence>
<dbReference type="Gene3D" id="1.10.510.10">
    <property type="entry name" value="Transferase(Phosphotransferase) domain 1"/>
    <property type="match status" value="1"/>
</dbReference>
<feature type="binding site" evidence="12">
    <location>
        <position position="375"/>
    </location>
    <ligand>
        <name>ATP</name>
        <dbReference type="ChEBI" id="CHEBI:30616"/>
    </ligand>
</feature>
<dbReference type="Gene3D" id="3.30.200.20">
    <property type="entry name" value="Phosphorylase Kinase, domain 1"/>
    <property type="match status" value="1"/>
</dbReference>
<dbReference type="InterPro" id="IPR000719">
    <property type="entry name" value="Prot_kinase_dom"/>
</dbReference>
<feature type="transmembrane region" description="Helical" evidence="13">
    <location>
        <begin position="251"/>
        <end position="270"/>
    </location>
</feature>
<evidence type="ECO:0000256" key="1">
    <source>
        <dbReference type="ARBA" id="ARBA00004479"/>
    </source>
</evidence>
<name>A0A0E0MQJ8_ORYRU</name>
<evidence type="ECO:0000256" key="14">
    <source>
        <dbReference type="SAM" id="SignalP"/>
    </source>
</evidence>
<dbReference type="FunFam" id="3.30.200.20:FF:000178">
    <property type="entry name" value="serine/threonine-protein kinase PBS1-like"/>
    <property type="match status" value="1"/>
</dbReference>
<dbReference type="EnsemblPlants" id="ORUFI01G00990.1">
    <property type="protein sequence ID" value="ORUFI01G00990.1"/>
    <property type="gene ID" value="ORUFI01G00990"/>
</dbReference>
<dbReference type="Gramene" id="ORUFI01G00990.1">
    <property type="protein sequence ID" value="ORUFI01G00990.1"/>
    <property type="gene ID" value="ORUFI01G00990"/>
</dbReference>
<feature type="transmembrane region" description="Helical" evidence="13">
    <location>
        <begin position="291"/>
        <end position="312"/>
    </location>
</feature>
<dbReference type="PROSITE" id="PS00108">
    <property type="entry name" value="PROTEIN_KINASE_ST"/>
    <property type="match status" value="1"/>
</dbReference>
<dbReference type="PROSITE" id="PS50011">
    <property type="entry name" value="PROTEIN_KINASE_DOM"/>
    <property type="match status" value="1"/>
</dbReference>
<accession>A0A0E0MQJ8</accession>
<comment type="subcellular location">
    <subcellularLocation>
        <location evidence="1">Membrane</location>
        <topology evidence="1">Single-pass type I membrane protein</topology>
    </subcellularLocation>
</comment>
<evidence type="ECO:0000256" key="12">
    <source>
        <dbReference type="PROSITE-ProRule" id="PRU10141"/>
    </source>
</evidence>
<dbReference type="GO" id="GO:0004674">
    <property type="term" value="F:protein serine/threonine kinase activity"/>
    <property type="evidence" value="ECO:0007669"/>
    <property type="project" value="UniProtKB-KW"/>
</dbReference>
<proteinExistence type="predicted"/>
<evidence type="ECO:0000256" key="4">
    <source>
        <dbReference type="ARBA" id="ARBA00022692"/>
    </source>
</evidence>
<keyword evidence="5 14" id="KW-0732">Signal</keyword>
<dbReference type="AlphaFoldDB" id="A0A0E0MQJ8"/>
<dbReference type="Pfam" id="PF07714">
    <property type="entry name" value="PK_Tyr_Ser-Thr"/>
    <property type="match status" value="1"/>
</dbReference>
<keyword evidence="6 12" id="KW-0547">Nucleotide-binding</keyword>
<dbReference type="GO" id="GO:0016020">
    <property type="term" value="C:membrane"/>
    <property type="evidence" value="ECO:0007669"/>
    <property type="project" value="UniProtKB-SubCell"/>
</dbReference>
<dbReference type="GO" id="GO:0005524">
    <property type="term" value="F:ATP binding"/>
    <property type="evidence" value="ECO:0007669"/>
    <property type="project" value="UniProtKB-UniRule"/>
</dbReference>
<dbReference type="Pfam" id="PF13947">
    <property type="entry name" value="GUB_WAK_bind"/>
    <property type="match status" value="1"/>
</dbReference>
<evidence type="ECO:0000256" key="5">
    <source>
        <dbReference type="ARBA" id="ARBA00022729"/>
    </source>
</evidence>
<keyword evidence="4 13" id="KW-0812">Transmembrane</keyword>
<keyword evidence="7" id="KW-0418">Kinase</keyword>
<evidence type="ECO:0000256" key="8">
    <source>
        <dbReference type="ARBA" id="ARBA00022840"/>
    </source>
</evidence>
<evidence type="ECO:0000256" key="13">
    <source>
        <dbReference type="SAM" id="Phobius"/>
    </source>
</evidence>
<dbReference type="InterPro" id="IPR045874">
    <property type="entry name" value="LRK10/LRL21-25-like"/>
</dbReference>
<evidence type="ECO:0000256" key="9">
    <source>
        <dbReference type="ARBA" id="ARBA00022989"/>
    </source>
</evidence>
<organism evidence="16 17">
    <name type="scientific">Oryza rufipogon</name>
    <name type="common">Brownbeard rice</name>
    <name type="synonym">Asian wild rice</name>
    <dbReference type="NCBI Taxonomy" id="4529"/>
    <lineage>
        <taxon>Eukaryota</taxon>
        <taxon>Viridiplantae</taxon>
        <taxon>Streptophyta</taxon>
        <taxon>Embryophyta</taxon>
        <taxon>Tracheophyta</taxon>
        <taxon>Spermatophyta</taxon>
        <taxon>Magnoliopsida</taxon>
        <taxon>Liliopsida</taxon>
        <taxon>Poales</taxon>
        <taxon>Poaceae</taxon>
        <taxon>BOP clade</taxon>
        <taxon>Oryzoideae</taxon>
        <taxon>Oryzeae</taxon>
        <taxon>Oryzinae</taxon>
        <taxon>Oryza</taxon>
    </lineage>
</organism>
<evidence type="ECO:0000256" key="3">
    <source>
        <dbReference type="ARBA" id="ARBA00022679"/>
    </source>
</evidence>
<dbReference type="InterPro" id="IPR008271">
    <property type="entry name" value="Ser/Thr_kinase_AS"/>
</dbReference>
<reference evidence="16" key="2">
    <citation type="submission" date="2015-06" db="UniProtKB">
        <authorList>
            <consortium name="EnsemblPlants"/>
        </authorList>
    </citation>
    <scope>IDENTIFICATION</scope>
</reference>
<feature type="chain" id="PRO_5002367910" description="Protein kinase domain-containing protein" evidence="14">
    <location>
        <begin position="20"/>
        <end position="654"/>
    </location>
</feature>
<dbReference type="Proteomes" id="UP000008022">
    <property type="component" value="Unassembled WGS sequence"/>
</dbReference>
<dbReference type="HOGENOM" id="CLU_000288_115_1_1"/>
<evidence type="ECO:0000256" key="6">
    <source>
        <dbReference type="ARBA" id="ARBA00022741"/>
    </source>
</evidence>
<keyword evidence="10 13" id="KW-0472">Membrane</keyword>
<dbReference type="InterPro" id="IPR017441">
    <property type="entry name" value="Protein_kinase_ATP_BS"/>
</dbReference>
<evidence type="ECO:0000256" key="2">
    <source>
        <dbReference type="ARBA" id="ARBA00022527"/>
    </source>
</evidence>
<dbReference type="GO" id="GO:0030247">
    <property type="term" value="F:polysaccharide binding"/>
    <property type="evidence" value="ECO:0007669"/>
    <property type="project" value="InterPro"/>
</dbReference>
<evidence type="ECO:0000256" key="11">
    <source>
        <dbReference type="ARBA" id="ARBA00023180"/>
    </source>
</evidence>
<keyword evidence="9 13" id="KW-1133">Transmembrane helix</keyword>
<keyword evidence="3" id="KW-0808">Transferase</keyword>
<dbReference type="SUPFAM" id="SSF56112">
    <property type="entry name" value="Protein kinase-like (PK-like)"/>
    <property type="match status" value="1"/>
</dbReference>
<dbReference type="FunFam" id="1.10.510.10:FF:000590">
    <property type="entry name" value="PR5-like receptor kinase"/>
    <property type="match status" value="1"/>
</dbReference>
<sequence>MQALLIFAILAVLARDVQGRHMCQPFCCGNLQNIKHPFRQRGDSHRCGVSSYELDCSSSKATIQINKRKYYVTSINYTDSSFWVIDATMQDTNSSCPLPQSDHLPSFQGIRGPHYTRYLVLGGAWPACFVNCSQAVKNNSMYMQVDCLSTSSSFVYVLNTTSLDGYARFENLEPSCGYLAMIPVSGLDAMPTGTENYADFVNFMRKGFTVKFPVRLDHRNSFEVIEECLNQSIRGFREGPLFSSAHLKKRIVDIFFIDFTFWACIMGKMGRTSYYVETPIYMMKMLRGKRTFYAGFVLAPLGILIFLAQKYWKTRITIDAVEKFLRMQLMLGPTRYTYTDIIAMTNRFRDKLGQGGYGSVFKGVILPGDVYVAIKMLTNSCNGEEFISEVSTIGRIHHVNVVRLVGFCAEEMRALVYEYMPHGSLDKFIFSPEKSFSWDKLNEIALGIARGINYLHQGCDMQILHFDIKPHNILLDSNFVPKVADFGLAKLCPRDNSFVPVSAARGTIGYIAPEMISRSFGAISSKSDVYSFGMLLLEMAGGRRNSKQEMSNSSQSYYPSWVYNQLIQQDMGEISHGFNMHELEKKLCVVGLHCIQMKSQDRPTMSEAIEMLEGGVDDLQLPSRPFFCDDEPMPPVVDSYHFSSELTEIAEEDE</sequence>
<dbReference type="PANTHER" id="PTHR27009">
    <property type="entry name" value="RUST RESISTANCE KINASE LR10-RELATED"/>
    <property type="match status" value="1"/>
</dbReference>
<dbReference type="InterPro" id="IPR011009">
    <property type="entry name" value="Kinase-like_dom_sf"/>
</dbReference>
<feature type="domain" description="Protein kinase" evidence="15">
    <location>
        <begin position="346"/>
        <end position="627"/>
    </location>
</feature>
<dbReference type="eggNOG" id="KOG1187">
    <property type="taxonomic scope" value="Eukaryota"/>
</dbReference>
<evidence type="ECO:0000256" key="10">
    <source>
        <dbReference type="ARBA" id="ARBA00023136"/>
    </source>
</evidence>
<dbReference type="STRING" id="4529.A0A0E0MQJ8"/>
<evidence type="ECO:0000313" key="16">
    <source>
        <dbReference type="EnsemblPlants" id="ORUFI01G00990.1"/>
    </source>
</evidence>
<feature type="signal peptide" evidence="14">
    <location>
        <begin position="1"/>
        <end position="19"/>
    </location>
</feature>
<dbReference type="SMART" id="SM00220">
    <property type="entry name" value="S_TKc"/>
    <property type="match status" value="1"/>
</dbReference>
<keyword evidence="8 12" id="KW-0067">ATP-binding</keyword>